<proteinExistence type="predicted"/>
<name>A0AAN6VG57_9PEZI</name>
<evidence type="ECO:0000313" key="1">
    <source>
        <dbReference type="EMBL" id="KAK4150191.1"/>
    </source>
</evidence>
<protein>
    <recommendedName>
        <fullName evidence="3">F-box domain-containing protein</fullName>
    </recommendedName>
</protein>
<dbReference type="Proteomes" id="UP001302745">
    <property type="component" value="Unassembled WGS sequence"/>
</dbReference>
<organism evidence="1 2">
    <name type="scientific">Chaetomidium leptoderma</name>
    <dbReference type="NCBI Taxonomy" id="669021"/>
    <lineage>
        <taxon>Eukaryota</taxon>
        <taxon>Fungi</taxon>
        <taxon>Dikarya</taxon>
        <taxon>Ascomycota</taxon>
        <taxon>Pezizomycotina</taxon>
        <taxon>Sordariomycetes</taxon>
        <taxon>Sordariomycetidae</taxon>
        <taxon>Sordariales</taxon>
        <taxon>Chaetomiaceae</taxon>
        <taxon>Chaetomidium</taxon>
    </lineage>
</organism>
<comment type="caution">
    <text evidence="1">The sequence shown here is derived from an EMBL/GenBank/DDBJ whole genome shotgun (WGS) entry which is preliminary data.</text>
</comment>
<reference evidence="1" key="2">
    <citation type="submission" date="2023-05" db="EMBL/GenBank/DDBJ databases">
        <authorList>
            <consortium name="Lawrence Berkeley National Laboratory"/>
            <person name="Steindorff A."/>
            <person name="Hensen N."/>
            <person name="Bonometti L."/>
            <person name="Westerberg I."/>
            <person name="Brannstrom I.O."/>
            <person name="Guillou S."/>
            <person name="Cros-Aarteil S."/>
            <person name="Calhoun S."/>
            <person name="Haridas S."/>
            <person name="Kuo A."/>
            <person name="Mondo S."/>
            <person name="Pangilinan J."/>
            <person name="Riley R."/>
            <person name="Labutti K."/>
            <person name="Andreopoulos B."/>
            <person name="Lipzen A."/>
            <person name="Chen C."/>
            <person name="Yanf M."/>
            <person name="Daum C."/>
            <person name="Ng V."/>
            <person name="Clum A."/>
            <person name="Ohm R."/>
            <person name="Martin F."/>
            <person name="Silar P."/>
            <person name="Natvig D."/>
            <person name="Lalanne C."/>
            <person name="Gautier V."/>
            <person name="Ament-Velasquez S.L."/>
            <person name="Kruys A."/>
            <person name="Hutchinson M.I."/>
            <person name="Powell A.J."/>
            <person name="Barry K."/>
            <person name="Miller A.N."/>
            <person name="Grigoriev I.V."/>
            <person name="Debuchy R."/>
            <person name="Gladieux P."/>
            <person name="Thoren M.H."/>
            <person name="Johannesson H."/>
        </authorList>
    </citation>
    <scope>NUCLEOTIDE SEQUENCE</scope>
    <source>
        <strain evidence="1">CBS 538.74</strain>
    </source>
</reference>
<keyword evidence="2" id="KW-1185">Reference proteome</keyword>
<dbReference type="EMBL" id="MU857089">
    <property type="protein sequence ID" value="KAK4150191.1"/>
    <property type="molecule type" value="Genomic_DNA"/>
</dbReference>
<sequence length="254" mass="30522">MILEAITQQKHPGWASSASVCKEWQFFIEKRNFHQLRLQVSCLDGFERLIIRQRELVQHIWLDIELQKYTCRRCQETESESWTRRNNSMIRNGVWKLFRILSTWKPGNGLALELHAHSPSDSDHWFKNHYFASDDEGNEDETSIHETDRNWHDPRHGWIHGQQVTAPPPSAILALFESIDLRFQEELPQVDRVTCLIIRRQLRRWIDPNSLLLILDKLSCLEQLTYEPWRQWRSGWRVLNDKRKCQYHFDIFGY</sequence>
<gene>
    <name evidence="1" type="ORF">C8A00DRAFT_46347</name>
</gene>
<evidence type="ECO:0000313" key="2">
    <source>
        <dbReference type="Proteomes" id="UP001302745"/>
    </source>
</evidence>
<reference evidence="1" key="1">
    <citation type="journal article" date="2023" name="Mol. Phylogenet. Evol.">
        <title>Genome-scale phylogeny and comparative genomics of the fungal order Sordariales.</title>
        <authorList>
            <person name="Hensen N."/>
            <person name="Bonometti L."/>
            <person name="Westerberg I."/>
            <person name="Brannstrom I.O."/>
            <person name="Guillou S."/>
            <person name="Cros-Aarteil S."/>
            <person name="Calhoun S."/>
            <person name="Haridas S."/>
            <person name="Kuo A."/>
            <person name="Mondo S."/>
            <person name="Pangilinan J."/>
            <person name="Riley R."/>
            <person name="LaButti K."/>
            <person name="Andreopoulos B."/>
            <person name="Lipzen A."/>
            <person name="Chen C."/>
            <person name="Yan M."/>
            <person name="Daum C."/>
            <person name="Ng V."/>
            <person name="Clum A."/>
            <person name="Steindorff A."/>
            <person name="Ohm R.A."/>
            <person name="Martin F."/>
            <person name="Silar P."/>
            <person name="Natvig D.O."/>
            <person name="Lalanne C."/>
            <person name="Gautier V."/>
            <person name="Ament-Velasquez S.L."/>
            <person name="Kruys A."/>
            <person name="Hutchinson M.I."/>
            <person name="Powell A.J."/>
            <person name="Barry K."/>
            <person name="Miller A.N."/>
            <person name="Grigoriev I.V."/>
            <person name="Debuchy R."/>
            <person name="Gladieux P."/>
            <person name="Hiltunen Thoren M."/>
            <person name="Johannesson H."/>
        </authorList>
    </citation>
    <scope>NUCLEOTIDE SEQUENCE</scope>
    <source>
        <strain evidence="1">CBS 538.74</strain>
    </source>
</reference>
<evidence type="ECO:0008006" key="3">
    <source>
        <dbReference type="Google" id="ProtNLM"/>
    </source>
</evidence>
<accession>A0AAN6VG57</accession>
<dbReference type="AlphaFoldDB" id="A0AAN6VG57"/>